<proteinExistence type="predicted"/>
<evidence type="ECO:0000313" key="1">
    <source>
        <dbReference type="EMBL" id="WXL24967.1"/>
    </source>
</evidence>
<evidence type="ECO:0000313" key="2">
    <source>
        <dbReference type="Proteomes" id="UP001476583"/>
    </source>
</evidence>
<dbReference type="EMBL" id="CP148074">
    <property type="protein sequence ID" value="WXL24967.1"/>
    <property type="molecule type" value="Genomic_DNA"/>
</dbReference>
<name>A0ABZ2REC1_ECTME</name>
<protein>
    <submittedName>
        <fullName evidence="1">Uncharacterized protein</fullName>
    </submittedName>
</protein>
<gene>
    <name evidence="1" type="ORF">WG219_16875</name>
</gene>
<sequence length="124" mass="13983">MNLTTRRRAIYTELTSHFAGDEPLAAVALWECKYAGMPFYFLDGFIAELVVSTERTIERATVYRDLMGALTGPAADFLPAPERLINAWRGSNQNEPSMALCRGMFCVHSKPWLPSYSSTWMLGR</sequence>
<organism evidence="1 2">
    <name type="scientific">Ectopseudomonas mendocina</name>
    <name type="common">Pseudomonas mendocina</name>
    <dbReference type="NCBI Taxonomy" id="300"/>
    <lineage>
        <taxon>Bacteria</taxon>
        <taxon>Pseudomonadati</taxon>
        <taxon>Pseudomonadota</taxon>
        <taxon>Gammaproteobacteria</taxon>
        <taxon>Pseudomonadales</taxon>
        <taxon>Pseudomonadaceae</taxon>
        <taxon>Ectopseudomonas</taxon>
    </lineage>
</organism>
<reference evidence="1 2" key="1">
    <citation type="submission" date="2024-03" db="EMBL/GenBank/DDBJ databases">
        <title>Complete genome of BD2.</title>
        <authorList>
            <person name="Cao G."/>
        </authorList>
    </citation>
    <scope>NUCLEOTIDE SEQUENCE [LARGE SCALE GENOMIC DNA]</scope>
    <source>
        <strain evidence="1 2">BD2</strain>
    </source>
</reference>
<keyword evidence="2" id="KW-1185">Reference proteome</keyword>
<accession>A0ABZ2REC1</accession>
<dbReference type="Proteomes" id="UP001476583">
    <property type="component" value="Chromosome"/>
</dbReference>